<dbReference type="EMBL" id="CM046392">
    <property type="protein sequence ID" value="KAI8555165.1"/>
    <property type="molecule type" value="Genomic_DNA"/>
</dbReference>
<sequence length="154" mass="15151">MLSLSQNGSSPRSRDLRDPPVGSCVPGDAQPRGGCGGGGCGGDGGGQQQCCHARRRGVVGEDLAAVIEAREGPEAVESASGGTAAVGDVGESEATLGGDSGLVASSRDTPGSEMEVSSSGEGVTCTPHTPTVEELLAAAERAGGERMEGAAARW</sequence>
<dbReference type="Proteomes" id="UP001062846">
    <property type="component" value="Chromosome 5"/>
</dbReference>
<evidence type="ECO:0000313" key="1">
    <source>
        <dbReference type="EMBL" id="KAI8555165.1"/>
    </source>
</evidence>
<protein>
    <submittedName>
        <fullName evidence="1">Uncharacterized protein</fullName>
    </submittedName>
</protein>
<keyword evidence="2" id="KW-1185">Reference proteome</keyword>
<name>A0ACC0NPI3_RHOML</name>
<gene>
    <name evidence="1" type="ORF">RHMOL_Rhmol05G0153600</name>
</gene>
<organism evidence="1 2">
    <name type="scientific">Rhododendron molle</name>
    <name type="common">Chinese azalea</name>
    <name type="synonym">Azalea mollis</name>
    <dbReference type="NCBI Taxonomy" id="49168"/>
    <lineage>
        <taxon>Eukaryota</taxon>
        <taxon>Viridiplantae</taxon>
        <taxon>Streptophyta</taxon>
        <taxon>Embryophyta</taxon>
        <taxon>Tracheophyta</taxon>
        <taxon>Spermatophyta</taxon>
        <taxon>Magnoliopsida</taxon>
        <taxon>eudicotyledons</taxon>
        <taxon>Gunneridae</taxon>
        <taxon>Pentapetalae</taxon>
        <taxon>asterids</taxon>
        <taxon>Ericales</taxon>
        <taxon>Ericaceae</taxon>
        <taxon>Ericoideae</taxon>
        <taxon>Rhodoreae</taxon>
        <taxon>Rhododendron</taxon>
    </lineage>
</organism>
<accession>A0ACC0NPI3</accession>
<comment type="caution">
    <text evidence="1">The sequence shown here is derived from an EMBL/GenBank/DDBJ whole genome shotgun (WGS) entry which is preliminary data.</text>
</comment>
<reference evidence="1" key="1">
    <citation type="submission" date="2022-02" db="EMBL/GenBank/DDBJ databases">
        <title>Plant Genome Project.</title>
        <authorList>
            <person name="Zhang R.-G."/>
        </authorList>
    </citation>
    <scope>NUCLEOTIDE SEQUENCE</scope>
    <source>
        <strain evidence="1">AT1</strain>
    </source>
</reference>
<proteinExistence type="predicted"/>
<evidence type="ECO:0000313" key="2">
    <source>
        <dbReference type="Proteomes" id="UP001062846"/>
    </source>
</evidence>